<evidence type="ECO:0000259" key="3">
    <source>
        <dbReference type="Pfam" id="PF13556"/>
    </source>
</evidence>
<dbReference type="PANTHER" id="PTHR33744:SF17">
    <property type="entry name" value="CONSERVED PROTEIN"/>
    <property type="match status" value="1"/>
</dbReference>
<dbReference type="Gene3D" id="1.10.10.2840">
    <property type="entry name" value="PucR C-terminal helix-turn-helix domain"/>
    <property type="match status" value="1"/>
</dbReference>
<dbReference type="Pfam" id="PF13556">
    <property type="entry name" value="HTH_30"/>
    <property type="match status" value="1"/>
</dbReference>
<keyword evidence="6" id="KW-1185">Reference proteome</keyword>
<comment type="similarity">
    <text evidence="1">Belongs to the CdaR family.</text>
</comment>
<evidence type="ECO:0000313" key="6">
    <source>
        <dbReference type="Proteomes" id="UP000830158"/>
    </source>
</evidence>
<protein>
    <submittedName>
        <fullName evidence="5">Helix-turn-helix domain-containing protein</fullName>
    </submittedName>
</protein>
<dbReference type="Pfam" id="PF17853">
    <property type="entry name" value="GGDEF_2"/>
    <property type="match status" value="1"/>
</dbReference>
<dbReference type="Proteomes" id="UP000830158">
    <property type="component" value="Chromosome"/>
</dbReference>
<reference evidence="5" key="1">
    <citation type="submission" date="2022-01" db="EMBL/GenBank/DDBJ databases">
        <title>PSI-footprinting approach for the identification of protein synthesis inhibitor producers.</title>
        <authorList>
            <person name="Handel F."/>
            <person name="Kulik A."/>
            <person name="Wex K.W."/>
            <person name="Berscheid A."/>
            <person name="Saur J.S."/>
            <person name="Winkler A."/>
            <person name="Wibberg D."/>
            <person name="Kalinowski J."/>
            <person name="Broetz-Oesterhelt H."/>
            <person name="Mast Y."/>
        </authorList>
    </citation>
    <scope>NUCLEOTIDE SEQUENCE</scope>
    <source>
        <strain evidence="5">KNN 49.3e</strain>
    </source>
</reference>
<feature type="domain" description="Purine catabolism PurC-like" evidence="2">
    <location>
        <begin position="8"/>
        <end position="117"/>
    </location>
</feature>
<feature type="domain" description="PucR C-terminal helix-turn-helix" evidence="3">
    <location>
        <begin position="455"/>
        <end position="511"/>
    </location>
</feature>
<dbReference type="InterPro" id="IPR042070">
    <property type="entry name" value="PucR_C-HTH_sf"/>
</dbReference>
<dbReference type="Pfam" id="PF07905">
    <property type="entry name" value="PucR"/>
    <property type="match status" value="1"/>
</dbReference>
<dbReference type="InterPro" id="IPR041522">
    <property type="entry name" value="CdaR_GGDEF"/>
</dbReference>
<evidence type="ECO:0000259" key="4">
    <source>
        <dbReference type="Pfam" id="PF17853"/>
    </source>
</evidence>
<evidence type="ECO:0000256" key="1">
    <source>
        <dbReference type="ARBA" id="ARBA00006754"/>
    </source>
</evidence>
<dbReference type="RefSeq" id="WP_249466186.1">
    <property type="nucleotide sequence ID" value="NZ_CP091196.1"/>
</dbReference>
<sequence length="514" mass="54139">MRLHALLDIADLGLTLLAGEDQVDREFTRVLTATLRDPRRYLYGGELVLSSMQWLQGQADADAFIGGLAEAGVVALGAGTAEVGGPVPDYVVNACRTHRLPLFEVPVTVSFATISERAILGLAAERAGSGASGQALDRHRRLVNAVAGGGGLTALVEAGAAELGAGCWVLTSTGRVVAGTGELADPTALARRFLLADRLPRVVSRPGGPVSLLPAASKAGHRVASWFLVVAGDHRSWERDRHEIATEFATLVGVERSRLDDAKRIENRAAEPLLRLALSEHGTQAEIDSRLAAAEFRPAEPIAALSVRVRGGGPGLASVIAEELVAPVQSATLVGVVDGEVFGLLAGCAPGEDDTLAAAVRDAVGVIEPALGSAGLAVGISHAPDSGGLRAAVQEARQARRLAELSEARAKVVAGDEVASHLLLLAAVPGELRRSFRARVLGPLLAYDEEHRSELVHTLRVFLDNSGSWAQTAAELHVHVNTLRYRIGKIGELTRRDLTRFADRVDLYLALDQP</sequence>
<dbReference type="InterPro" id="IPR012914">
    <property type="entry name" value="PucR_dom"/>
</dbReference>
<dbReference type="InterPro" id="IPR025736">
    <property type="entry name" value="PucR_C-HTH_dom"/>
</dbReference>
<dbReference type="InterPro" id="IPR051448">
    <property type="entry name" value="CdaR-like_regulators"/>
</dbReference>
<name>A0ABY4NZ22_9PSEU</name>
<proteinExistence type="inferred from homology"/>
<dbReference type="EMBL" id="CP091196">
    <property type="protein sequence ID" value="UQS25340.1"/>
    <property type="molecule type" value="Genomic_DNA"/>
</dbReference>
<accession>A0ABY4NZ22</accession>
<gene>
    <name evidence="5" type="ORF">L1857_22285</name>
</gene>
<organism evidence="5 6">
    <name type="scientific">Amycolatopsis thermalba</name>
    <dbReference type="NCBI Taxonomy" id="944492"/>
    <lineage>
        <taxon>Bacteria</taxon>
        <taxon>Bacillati</taxon>
        <taxon>Actinomycetota</taxon>
        <taxon>Actinomycetes</taxon>
        <taxon>Pseudonocardiales</taxon>
        <taxon>Pseudonocardiaceae</taxon>
        <taxon>Amycolatopsis</taxon>
    </lineage>
</organism>
<evidence type="ECO:0000313" key="5">
    <source>
        <dbReference type="EMBL" id="UQS25340.1"/>
    </source>
</evidence>
<feature type="domain" description="CdaR GGDEF-like" evidence="4">
    <location>
        <begin position="284"/>
        <end position="402"/>
    </location>
</feature>
<evidence type="ECO:0000259" key="2">
    <source>
        <dbReference type="Pfam" id="PF07905"/>
    </source>
</evidence>
<dbReference type="PANTHER" id="PTHR33744">
    <property type="entry name" value="CARBOHYDRATE DIACID REGULATOR"/>
    <property type="match status" value="1"/>
</dbReference>